<keyword evidence="3" id="KW-1185">Reference proteome</keyword>
<proteinExistence type="predicted"/>
<reference evidence="2 3" key="1">
    <citation type="submission" date="2024-06" db="EMBL/GenBank/DDBJ databases">
        <title>A chromosome level genome sequence of Diviner's sage (Salvia divinorum).</title>
        <authorList>
            <person name="Ford S.A."/>
            <person name="Ro D.-K."/>
            <person name="Ness R.W."/>
            <person name="Phillips M.A."/>
        </authorList>
    </citation>
    <scope>NUCLEOTIDE SEQUENCE [LARGE SCALE GENOMIC DNA]</scope>
    <source>
        <strain evidence="2">SAF-2024a</strain>
        <tissue evidence="2">Leaf</tissue>
    </source>
</reference>
<organism evidence="2 3">
    <name type="scientific">Salvia divinorum</name>
    <name type="common">Maria pastora</name>
    <name type="synonym">Diviner's sage</name>
    <dbReference type="NCBI Taxonomy" id="28513"/>
    <lineage>
        <taxon>Eukaryota</taxon>
        <taxon>Viridiplantae</taxon>
        <taxon>Streptophyta</taxon>
        <taxon>Embryophyta</taxon>
        <taxon>Tracheophyta</taxon>
        <taxon>Spermatophyta</taxon>
        <taxon>Magnoliopsida</taxon>
        <taxon>eudicotyledons</taxon>
        <taxon>Gunneridae</taxon>
        <taxon>Pentapetalae</taxon>
        <taxon>asterids</taxon>
        <taxon>lamiids</taxon>
        <taxon>Lamiales</taxon>
        <taxon>Lamiaceae</taxon>
        <taxon>Nepetoideae</taxon>
        <taxon>Mentheae</taxon>
        <taxon>Salviinae</taxon>
        <taxon>Salvia</taxon>
        <taxon>Salvia subgen. Calosphace</taxon>
    </lineage>
</organism>
<gene>
    <name evidence="2" type="ORF">AAHA92_01486</name>
</gene>
<sequence>MTIRPDSRSRIRARAAARATRRLSPCHRHPDDPITGGICASCLRERLSGLDAVAAVTISSAPELRRSRSVVSTSRCEASSGSLSERRRNSCDVLSAGDSLANLFDVDDLKSGSGSEAKVESKNVGLSRVTYTVIELEKKNRERIGASGDGFGGLNAGCADSDEDGEEGEFKSMKEYIDLEFGNKSKKSKDLRDIAGNIFGAASVFSKKLRKWRQKNSKIKEDKNDGVVAGNDGESKQFGDVRKLEENHSEIVGRRSCDVEPRFSVDGGRISFEEPRASWDGYMIARTIPRLAPMFSVVENGILGNAGRFENHRLSVDGPMHSIVEDESSSGASGSGHSNSDSSRLSSFDRSSSVKSFGKKGMRLEDHGVSSPANVKLVITEKELKDWHLSSSRDDELEKLGSISRSGGGGGEGAGNMNVSAKKSVRWRKVCTVLGFRNRNHENVGETLRGDAADPSTDAAREKQAKEASELLRDVGDWKLARSSSVVASRKPCDAPGSYYARRSVDNAVGFTLSEKGDFKLERNRSTKFPSVDLDNGVTPFYMTPLRSTRNSKSGKFKLQNSQRIAGNLLQLN</sequence>
<feature type="region of interest" description="Disordered" evidence="1">
    <location>
        <begin position="322"/>
        <end position="350"/>
    </location>
</feature>
<dbReference type="Pfam" id="PF05340">
    <property type="entry name" value="DUF740"/>
    <property type="match status" value="2"/>
</dbReference>
<dbReference type="Proteomes" id="UP001567538">
    <property type="component" value="Unassembled WGS sequence"/>
</dbReference>
<accession>A0ABD1IAQ2</accession>
<dbReference type="PANTHER" id="PTHR31659:SF0">
    <property type="entry name" value="EMB|CAB61945.1"/>
    <property type="match status" value="1"/>
</dbReference>
<comment type="caution">
    <text evidence="2">The sequence shown here is derived from an EMBL/GenBank/DDBJ whole genome shotgun (WGS) entry which is preliminary data.</text>
</comment>
<protein>
    <submittedName>
        <fullName evidence="2">Protein OCTOPUS-like</fullName>
    </submittedName>
</protein>
<dbReference type="AlphaFoldDB" id="A0ABD1IAQ2"/>
<name>A0ABD1IAQ2_SALDI</name>
<dbReference type="EMBL" id="JBEAFC010000002">
    <property type="protein sequence ID" value="KAL1565804.1"/>
    <property type="molecule type" value="Genomic_DNA"/>
</dbReference>
<dbReference type="PANTHER" id="PTHR31659">
    <property type="entry name" value="PROTEIN: UPF0503-LIKE PROTEIN, PUTATIVE (DUF740)-RELATED"/>
    <property type="match status" value="1"/>
</dbReference>
<feature type="compositionally biased region" description="Low complexity" evidence="1">
    <location>
        <begin position="329"/>
        <end position="350"/>
    </location>
</feature>
<dbReference type="InterPro" id="IPR008004">
    <property type="entry name" value="OCTOPUS-like"/>
</dbReference>
<evidence type="ECO:0000313" key="3">
    <source>
        <dbReference type="Proteomes" id="UP001567538"/>
    </source>
</evidence>
<evidence type="ECO:0000256" key="1">
    <source>
        <dbReference type="SAM" id="MobiDB-lite"/>
    </source>
</evidence>
<feature type="region of interest" description="Disordered" evidence="1">
    <location>
        <begin position="395"/>
        <end position="418"/>
    </location>
</feature>
<evidence type="ECO:0000313" key="2">
    <source>
        <dbReference type="EMBL" id="KAL1565804.1"/>
    </source>
</evidence>